<dbReference type="InterPro" id="IPR000010">
    <property type="entry name" value="Cystatin_dom"/>
</dbReference>
<dbReference type="OMA" id="RNLHKFH"/>
<keyword evidence="8" id="KW-1185">Reference proteome</keyword>
<evidence type="ECO:0000256" key="5">
    <source>
        <dbReference type="ARBA" id="ARBA00022704"/>
    </source>
</evidence>
<dbReference type="PANTHER" id="PTHR11414">
    <property type="entry name" value="CYSTATIN FAMILY MEMBER"/>
    <property type="match status" value="1"/>
</dbReference>
<dbReference type="PANTHER" id="PTHR11414:SF20">
    <property type="entry name" value="CYSTATIN-A"/>
    <property type="match status" value="1"/>
</dbReference>
<dbReference type="Ensembl" id="ENSVURT00010008361.1">
    <property type="protein sequence ID" value="ENSVURP00010007400.1"/>
    <property type="gene ID" value="ENSVURG00010005708.1"/>
</dbReference>
<dbReference type="InterPro" id="IPR018073">
    <property type="entry name" value="Prot_inh_cystat_CS"/>
</dbReference>
<keyword evidence="3" id="KW-0963">Cytoplasm</keyword>
<dbReference type="OrthoDB" id="9445736at2759"/>
<evidence type="ECO:0000256" key="2">
    <source>
        <dbReference type="ARBA" id="ARBA00009403"/>
    </source>
</evidence>
<dbReference type="RefSeq" id="XP_027700994.1">
    <property type="nucleotide sequence ID" value="XM_027845193.1"/>
</dbReference>
<evidence type="ECO:0000313" key="8">
    <source>
        <dbReference type="Proteomes" id="UP000314987"/>
    </source>
</evidence>
<dbReference type="InterPro" id="IPR046350">
    <property type="entry name" value="Cystatin_sf"/>
</dbReference>
<dbReference type="GO" id="GO:0004869">
    <property type="term" value="F:cysteine-type endopeptidase inhibitor activity"/>
    <property type="evidence" value="ECO:0007669"/>
    <property type="project" value="UniProtKB-KW"/>
</dbReference>
<dbReference type="Pfam" id="PF00031">
    <property type="entry name" value="Cystatin"/>
    <property type="match status" value="1"/>
</dbReference>
<dbReference type="Proteomes" id="UP000314987">
    <property type="component" value="Unassembled WGS sequence"/>
</dbReference>
<dbReference type="CDD" id="cd00042">
    <property type="entry name" value="CY"/>
    <property type="match status" value="1"/>
</dbReference>
<keyword evidence="4" id="KW-0646">Protease inhibitor</keyword>
<evidence type="ECO:0000256" key="1">
    <source>
        <dbReference type="ARBA" id="ARBA00004496"/>
    </source>
</evidence>
<dbReference type="GeneID" id="114030391"/>
<dbReference type="SMART" id="SM00043">
    <property type="entry name" value="CY"/>
    <property type="match status" value="1"/>
</dbReference>
<protein>
    <recommendedName>
        <fullName evidence="6">Cystatin domain-containing protein</fullName>
    </recommendedName>
</protein>
<evidence type="ECO:0000313" key="7">
    <source>
        <dbReference type="Ensembl" id="ENSVURP00010007400.1"/>
    </source>
</evidence>
<dbReference type="GeneTree" id="ENSGT00940000155717"/>
<dbReference type="PROSITE" id="PS00287">
    <property type="entry name" value="CYSTATIN"/>
    <property type="match status" value="1"/>
</dbReference>
<evidence type="ECO:0000256" key="3">
    <source>
        <dbReference type="ARBA" id="ARBA00022490"/>
    </source>
</evidence>
<dbReference type="SUPFAM" id="SSF54403">
    <property type="entry name" value="Cystatin/monellin"/>
    <property type="match status" value="1"/>
</dbReference>
<sequence>MTIYYMTILYICIHELIHGNSSSISFCKPTTTKMMPGGLSETKSATPEIQKIVDEVKPQLEKKSNEKYDHFEAVKYRTQVVAGTMYFIKVHTGGDQYVHLKVFRPLPYTNDPMELSAYQTGKTKDDELTYF</sequence>
<proteinExistence type="inferred from homology"/>
<dbReference type="AlphaFoldDB" id="A0A4X2KDY3"/>
<dbReference type="Gene3D" id="3.10.450.10">
    <property type="match status" value="1"/>
</dbReference>
<name>A0A4X2KDY3_VOMUR</name>
<dbReference type="FunFam" id="3.10.450.10:FF:000001">
    <property type="entry name" value="Cystatin-A"/>
    <property type="match status" value="1"/>
</dbReference>
<dbReference type="GO" id="GO:0005829">
    <property type="term" value="C:cytosol"/>
    <property type="evidence" value="ECO:0007669"/>
    <property type="project" value="TreeGrafter"/>
</dbReference>
<dbReference type="STRING" id="29139.ENSVURP00010007400"/>
<evidence type="ECO:0000256" key="4">
    <source>
        <dbReference type="ARBA" id="ARBA00022690"/>
    </source>
</evidence>
<dbReference type="InterPro" id="IPR001713">
    <property type="entry name" value="Prot_inh_stefin"/>
</dbReference>
<evidence type="ECO:0000259" key="6">
    <source>
        <dbReference type="SMART" id="SM00043"/>
    </source>
</evidence>
<gene>
    <name evidence="7" type="primary">LOC114030391</name>
</gene>
<organism evidence="7 8">
    <name type="scientific">Vombatus ursinus</name>
    <name type="common">Common wombat</name>
    <dbReference type="NCBI Taxonomy" id="29139"/>
    <lineage>
        <taxon>Eukaryota</taxon>
        <taxon>Metazoa</taxon>
        <taxon>Chordata</taxon>
        <taxon>Craniata</taxon>
        <taxon>Vertebrata</taxon>
        <taxon>Euteleostomi</taxon>
        <taxon>Mammalia</taxon>
        <taxon>Metatheria</taxon>
        <taxon>Diprotodontia</taxon>
        <taxon>Vombatidae</taxon>
        <taxon>Vombatus</taxon>
    </lineage>
</organism>
<feature type="domain" description="Cystatin" evidence="6">
    <location>
        <begin position="34"/>
        <end position="131"/>
    </location>
</feature>
<accession>A0A4X2KDY3</accession>
<keyword evidence="5" id="KW-0789">Thiol protease inhibitor</keyword>
<comment type="similarity">
    <text evidence="2">Belongs to the cystatin family.</text>
</comment>
<reference evidence="7" key="3">
    <citation type="submission" date="2025-09" db="UniProtKB">
        <authorList>
            <consortium name="Ensembl"/>
        </authorList>
    </citation>
    <scope>IDENTIFICATION</scope>
</reference>
<dbReference type="PRINTS" id="PR00295">
    <property type="entry name" value="STEFINA"/>
</dbReference>
<reference evidence="8" key="1">
    <citation type="submission" date="2018-12" db="EMBL/GenBank/DDBJ databases">
        <authorList>
            <person name="Yazar S."/>
        </authorList>
    </citation>
    <scope>NUCLEOTIDE SEQUENCE [LARGE SCALE GENOMIC DNA]</scope>
</reference>
<comment type="subcellular location">
    <subcellularLocation>
        <location evidence="1">Cytoplasm</location>
    </subcellularLocation>
</comment>
<reference evidence="7" key="2">
    <citation type="submission" date="2025-08" db="UniProtKB">
        <authorList>
            <consortium name="Ensembl"/>
        </authorList>
    </citation>
    <scope>IDENTIFICATION</scope>
</reference>